<feature type="domain" description="Transposase DDE" evidence="2">
    <location>
        <begin position="302"/>
        <end position="386"/>
    </location>
</feature>
<proteinExistence type="predicted"/>
<comment type="caution">
    <text evidence="3">The sequence shown here is derived from an EMBL/GenBank/DDBJ whole genome shotgun (WGS) entry which is preliminary data.</text>
</comment>
<dbReference type="EMBL" id="BMIU01000019">
    <property type="protein sequence ID" value="GGF42429.1"/>
    <property type="molecule type" value="Genomic_DNA"/>
</dbReference>
<protein>
    <recommendedName>
        <fullName evidence="2">Transposase DDE domain-containing protein</fullName>
    </recommendedName>
</protein>
<accession>A0ABQ1V7D2</accession>
<evidence type="ECO:0000256" key="1">
    <source>
        <dbReference type="SAM" id="MobiDB-lite"/>
    </source>
</evidence>
<evidence type="ECO:0000259" key="2">
    <source>
        <dbReference type="Pfam" id="PF13586"/>
    </source>
</evidence>
<organism evidence="3 4">
    <name type="scientific">Echinicola rosea</name>
    <dbReference type="NCBI Taxonomy" id="1807691"/>
    <lineage>
        <taxon>Bacteria</taxon>
        <taxon>Pseudomonadati</taxon>
        <taxon>Bacteroidota</taxon>
        <taxon>Cytophagia</taxon>
        <taxon>Cytophagales</taxon>
        <taxon>Cyclobacteriaceae</taxon>
        <taxon>Echinicola</taxon>
    </lineage>
</organism>
<dbReference type="InterPro" id="IPR025668">
    <property type="entry name" value="Tnp_DDE_dom"/>
</dbReference>
<gene>
    <name evidence="3" type="ORF">GCM10011339_33630</name>
</gene>
<evidence type="ECO:0000313" key="4">
    <source>
        <dbReference type="Proteomes" id="UP000647339"/>
    </source>
</evidence>
<dbReference type="NCBIfam" id="NF033578">
    <property type="entry name" value="transpos_IS5_1"/>
    <property type="match status" value="1"/>
</dbReference>
<reference evidence="4" key="1">
    <citation type="journal article" date="2019" name="Int. J. Syst. Evol. Microbiol.">
        <title>The Global Catalogue of Microorganisms (GCM) 10K type strain sequencing project: providing services to taxonomists for standard genome sequencing and annotation.</title>
        <authorList>
            <consortium name="The Broad Institute Genomics Platform"/>
            <consortium name="The Broad Institute Genome Sequencing Center for Infectious Disease"/>
            <person name="Wu L."/>
            <person name="Ma J."/>
        </authorList>
    </citation>
    <scope>NUCLEOTIDE SEQUENCE [LARGE SCALE GENOMIC DNA]</scope>
    <source>
        <strain evidence="4">CGMCC 1.15407</strain>
    </source>
</reference>
<evidence type="ECO:0000313" key="3">
    <source>
        <dbReference type="EMBL" id="GGF42429.1"/>
    </source>
</evidence>
<dbReference type="Proteomes" id="UP000647339">
    <property type="component" value="Unassembled WGS sequence"/>
</dbReference>
<sequence>MYPDRRSEDPHQDTQPPGRVDGGPAVHLYHMYMQYFLGYSSYSPEPPFDPSLFVEIRKRMGDELIAEMNARVLAYSSPVPVRDMNGDGADDDGDGPHKGELLIDATACLQDIAYPIDLNLLNDARLKSESIIDLLHKKLPEGKKPRTYRKKARKDYLKVAQNRNPGRKTIRKGIKSQLQYLRRNLKTIEGQLDRFKIFPLPHKWQRYYWIIQTLYLQQKEMFDNRSRSVEDRIVSIHQPHVRPIVRGKARNKTEFGAKIHLLLVDGYAFLDTISWDAYHEGCHLADYVENYRKRFGFYPAKVLADKLYCSRENRKWLKSKGIKLSAKLLGRPSARAVEDHVRPGERNPIEGKFGQAKNGYGMDRIRARLRNTSQSWIASIILVLNLVRLAGRALLCRSFSAWNALGMTIIDRENSFLDDLVDKNRPERNFRPVLIPCSC</sequence>
<dbReference type="InterPro" id="IPR047710">
    <property type="entry name" value="Transpos_IS5-like"/>
</dbReference>
<feature type="compositionally biased region" description="Basic and acidic residues" evidence="1">
    <location>
        <begin position="1"/>
        <end position="12"/>
    </location>
</feature>
<keyword evidence="4" id="KW-1185">Reference proteome</keyword>
<dbReference type="Pfam" id="PF13586">
    <property type="entry name" value="DDE_Tnp_1_2"/>
    <property type="match status" value="1"/>
</dbReference>
<feature type="region of interest" description="Disordered" evidence="1">
    <location>
        <begin position="1"/>
        <end position="23"/>
    </location>
</feature>
<name>A0ABQ1V7D2_9BACT</name>